<dbReference type="InterPro" id="IPR036956">
    <property type="entry name" value="Impact_N_sf"/>
</dbReference>
<dbReference type="Gene3D" id="3.30.230.30">
    <property type="entry name" value="Impact, N-terminal domain"/>
    <property type="match status" value="1"/>
</dbReference>
<dbReference type="SUPFAM" id="SSF54211">
    <property type="entry name" value="Ribosomal protein S5 domain 2-like"/>
    <property type="match status" value="1"/>
</dbReference>
<name>A0AAD3TXL7_9TREE</name>
<comment type="similarity">
    <text evidence="1">Belongs to the IMPACT family.</text>
</comment>
<dbReference type="PANTHER" id="PTHR16301">
    <property type="entry name" value="IMPACT-RELATED"/>
    <property type="match status" value="1"/>
</dbReference>
<keyword evidence="5" id="KW-1185">Reference proteome</keyword>
<comment type="caution">
    <text evidence="4">The sequence shown here is derived from an EMBL/GenBank/DDBJ whole genome shotgun (WGS) entry which is preliminary data.</text>
</comment>
<sequence length="299" mass="32191">MSKRPSSPTVESAPKRARQLDAAPALAPSLDSWLKSSPSAPPAPPPLLASSPPLHASSSTFIAFALSFVPPPTVCSQETLKKEAARAVRALDVVRLVGAELLASDDGAFANGESRAPGRRAGKERAREPDHRTWAVRTLALAEGKDGTSGEEDYQLLEASEDDGERFGGERVLRTLRELGGVDVLCIVCRWFGGDMLGPVRFTYMATVAHTSSKELVAMLTRRELRAVLVGLDSEISDMRKTIAGPKPPEEGEKAPVPPSYDDIDDVERLQRLVKARELTQKSLEKRVGCAALEQSGAE</sequence>
<dbReference type="AlphaFoldDB" id="A0AAD3TXL7"/>
<dbReference type="InterPro" id="IPR001498">
    <property type="entry name" value="Impact_N"/>
</dbReference>
<dbReference type="GO" id="GO:0005737">
    <property type="term" value="C:cytoplasm"/>
    <property type="evidence" value="ECO:0007669"/>
    <property type="project" value="TreeGrafter"/>
</dbReference>
<feature type="compositionally biased region" description="Polar residues" evidence="2">
    <location>
        <begin position="1"/>
        <end position="10"/>
    </location>
</feature>
<evidence type="ECO:0000313" key="4">
    <source>
        <dbReference type="EMBL" id="GMK58623.1"/>
    </source>
</evidence>
<dbReference type="Proteomes" id="UP001222932">
    <property type="component" value="Unassembled WGS sequence"/>
</dbReference>
<dbReference type="Pfam" id="PF01205">
    <property type="entry name" value="Impact_N"/>
    <property type="match status" value="1"/>
</dbReference>
<reference evidence="4" key="2">
    <citation type="submission" date="2023-06" db="EMBL/GenBank/DDBJ databases">
        <authorList>
            <person name="Kobayashi Y."/>
            <person name="Kayamori A."/>
            <person name="Aoki K."/>
            <person name="Shiwa Y."/>
            <person name="Fujita N."/>
            <person name="Sugita T."/>
            <person name="Iwasaki W."/>
            <person name="Tanaka N."/>
            <person name="Takashima M."/>
        </authorList>
    </citation>
    <scope>NUCLEOTIDE SEQUENCE</scope>
    <source>
        <strain evidence="4">HIS016</strain>
    </source>
</reference>
<evidence type="ECO:0000259" key="3">
    <source>
        <dbReference type="Pfam" id="PF01205"/>
    </source>
</evidence>
<evidence type="ECO:0000256" key="1">
    <source>
        <dbReference type="ARBA" id="ARBA00007665"/>
    </source>
</evidence>
<dbReference type="InterPro" id="IPR023582">
    <property type="entry name" value="Impact"/>
</dbReference>
<protein>
    <recommendedName>
        <fullName evidence="3">Impact N-terminal domain-containing protein</fullName>
    </recommendedName>
</protein>
<feature type="domain" description="Impact N-terminal" evidence="3">
    <location>
        <begin position="124"/>
        <end position="209"/>
    </location>
</feature>
<dbReference type="InterPro" id="IPR020568">
    <property type="entry name" value="Ribosomal_Su5_D2-typ_SF"/>
</dbReference>
<feature type="region of interest" description="Disordered" evidence="2">
    <location>
        <begin position="240"/>
        <end position="263"/>
    </location>
</feature>
<feature type="compositionally biased region" description="Low complexity" evidence="2">
    <location>
        <begin position="20"/>
        <end position="38"/>
    </location>
</feature>
<organism evidence="4 5">
    <name type="scientific">Cutaneotrichosporon spelunceum</name>
    <dbReference type="NCBI Taxonomy" id="1672016"/>
    <lineage>
        <taxon>Eukaryota</taxon>
        <taxon>Fungi</taxon>
        <taxon>Dikarya</taxon>
        <taxon>Basidiomycota</taxon>
        <taxon>Agaricomycotina</taxon>
        <taxon>Tremellomycetes</taxon>
        <taxon>Trichosporonales</taxon>
        <taxon>Trichosporonaceae</taxon>
        <taxon>Cutaneotrichosporon</taxon>
    </lineage>
</organism>
<gene>
    <name evidence="4" type="ORF">CspeluHIS016_0600650</name>
</gene>
<proteinExistence type="inferred from homology"/>
<evidence type="ECO:0000313" key="5">
    <source>
        <dbReference type="Proteomes" id="UP001222932"/>
    </source>
</evidence>
<reference evidence="4" key="1">
    <citation type="journal article" date="2023" name="BMC Genomics">
        <title>Chromosome-level genome assemblies of Cutaneotrichosporon spp. (Trichosporonales, Basidiomycota) reveal imbalanced evolution between nucleotide sequences and chromosome synteny.</title>
        <authorList>
            <person name="Kobayashi Y."/>
            <person name="Kayamori A."/>
            <person name="Aoki K."/>
            <person name="Shiwa Y."/>
            <person name="Matsutani M."/>
            <person name="Fujita N."/>
            <person name="Sugita T."/>
            <person name="Iwasaki W."/>
            <person name="Tanaka N."/>
            <person name="Takashima M."/>
        </authorList>
    </citation>
    <scope>NUCLEOTIDE SEQUENCE</scope>
    <source>
        <strain evidence="4">HIS016</strain>
    </source>
</reference>
<dbReference type="GO" id="GO:0006446">
    <property type="term" value="P:regulation of translational initiation"/>
    <property type="evidence" value="ECO:0007669"/>
    <property type="project" value="TreeGrafter"/>
</dbReference>
<dbReference type="EMBL" id="BTCM01000006">
    <property type="protein sequence ID" value="GMK58623.1"/>
    <property type="molecule type" value="Genomic_DNA"/>
</dbReference>
<dbReference type="GO" id="GO:0140469">
    <property type="term" value="P:GCN2-mediated signaling"/>
    <property type="evidence" value="ECO:0007669"/>
    <property type="project" value="TreeGrafter"/>
</dbReference>
<dbReference type="PANTHER" id="PTHR16301:SF25">
    <property type="entry name" value="PROTEIN IMPACT"/>
    <property type="match status" value="1"/>
</dbReference>
<evidence type="ECO:0000256" key="2">
    <source>
        <dbReference type="SAM" id="MobiDB-lite"/>
    </source>
</evidence>
<feature type="region of interest" description="Disordered" evidence="2">
    <location>
        <begin position="1"/>
        <end position="52"/>
    </location>
</feature>
<feature type="region of interest" description="Disordered" evidence="2">
    <location>
        <begin position="108"/>
        <end position="129"/>
    </location>
</feature>
<accession>A0AAD3TXL7</accession>